<evidence type="ECO:0000313" key="12">
    <source>
        <dbReference type="EMBL" id="GMR59914.1"/>
    </source>
</evidence>
<evidence type="ECO:0000256" key="8">
    <source>
        <dbReference type="SAM" id="MobiDB-lite"/>
    </source>
</evidence>
<sequence>EEDEENGSSEEEEEEEEASNQSDNENIASNGLSVSKPGKPIDLKGKIAALDITAKDRASGRNVAHFLVDPCGWQNVELVEALVRVYKNKFTQLLTMGDSNGETPIGLAARMNQHKMYQAMIKTANRPTSDQISGLKFEIPACTTHDVKSDSDNLVKEFAETLKEKDEKKSQIPHKKSGYDKTGEIMECTDTNQLFQVLLNKTDLRGGLYGFHNYYKMELIKRKDADLFILFTNWGRIGDQYGEFQCTPFTNIDAGVKEFKSVFKQKTGQEWCPSADFVEKQGKYRLTKTEDNVQTVADVEIENFKLEKKDENLLEMKFISDISNVKHLRRYAHCVRLSNNSNVSCPFGRVGKEEILKAREILHRLAKNIEGMEKARNKNPPIMDDVFRLTDEQYTLTSSFYTTIPVGGYAHSSIRVINSARELQAAYEILNTIGDIEIAGRLVSAATYAMKKRNEDPLRYILSSVDCSIQMQSPQEELSQRVMQWIAASNPSVDVRALFSISSRRASIAMEKHKDCANITYLLHGTKAENLLSILHYGLKATPSNALQCGQAFGSGVYFADSFEKSEGYCGESSQGLKYMLVCKVALGSVLTKDEIEKKDKFDTRKVQGAKEPSGGMTIQGAEMPLGPLVDHKFTGTGAHWWRPPHNEFIVKDESRILPHIIIAFKN</sequence>
<dbReference type="SUPFAM" id="SSF142921">
    <property type="entry name" value="WGR domain-like"/>
    <property type="match status" value="1"/>
</dbReference>
<comment type="caution">
    <text evidence="12">The sequence shown here is derived from an EMBL/GenBank/DDBJ whole genome shotgun (WGS) entry which is preliminary data.</text>
</comment>
<dbReference type="AlphaFoldDB" id="A0AAN5DBA8"/>
<dbReference type="CDD" id="cd07997">
    <property type="entry name" value="WGR_PARP"/>
    <property type="match status" value="1"/>
</dbReference>
<feature type="domain" description="WGR" evidence="11">
    <location>
        <begin position="182"/>
        <end position="284"/>
    </location>
</feature>
<dbReference type="InterPro" id="IPR036616">
    <property type="entry name" value="Poly(ADP-ribose)pol_reg_dom_sf"/>
</dbReference>
<evidence type="ECO:0000256" key="5">
    <source>
        <dbReference type="ARBA" id="ARBA00023027"/>
    </source>
</evidence>
<evidence type="ECO:0000313" key="13">
    <source>
        <dbReference type="Proteomes" id="UP001328107"/>
    </source>
</evidence>
<feature type="domain" description="PARP alpha-helical" evidence="10">
    <location>
        <begin position="308"/>
        <end position="444"/>
    </location>
</feature>
<dbReference type="Pfam" id="PF02877">
    <property type="entry name" value="PARP_reg"/>
    <property type="match status" value="1"/>
</dbReference>
<dbReference type="InterPro" id="IPR012317">
    <property type="entry name" value="Poly(ADP-ribose)pol_cat_dom"/>
</dbReference>
<dbReference type="InterPro" id="IPR050800">
    <property type="entry name" value="ARTD/PARP"/>
</dbReference>
<dbReference type="GO" id="GO:0006302">
    <property type="term" value="P:double-strand break repair"/>
    <property type="evidence" value="ECO:0007669"/>
    <property type="project" value="TreeGrafter"/>
</dbReference>
<dbReference type="EC" id="2.4.2.-" evidence="7"/>
<dbReference type="SMART" id="SM00773">
    <property type="entry name" value="WGR"/>
    <property type="match status" value="1"/>
</dbReference>
<evidence type="ECO:0000259" key="9">
    <source>
        <dbReference type="PROSITE" id="PS51059"/>
    </source>
</evidence>
<evidence type="ECO:0000256" key="6">
    <source>
        <dbReference type="ARBA" id="ARBA00023242"/>
    </source>
</evidence>
<keyword evidence="2 7" id="KW-0328">Glycosyltransferase</keyword>
<organism evidence="12 13">
    <name type="scientific">Pristionchus mayeri</name>
    <dbReference type="NCBI Taxonomy" id="1317129"/>
    <lineage>
        <taxon>Eukaryota</taxon>
        <taxon>Metazoa</taxon>
        <taxon>Ecdysozoa</taxon>
        <taxon>Nematoda</taxon>
        <taxon>Chromadorea</taxon>
        <taxon>Rhabditida</taxon>
        <taxon>Rhabditina</taxon>
        <taxon>Diplogasteromorpha</taxon>
        <taxon>Diplogasteroidea</taxon>
        <taxon>Neodiplogasteridae</taxon>
        <taxon>Pristionchus</taxon>
    </lineage>
</organism>
<feature type="domain" description="PARP catalytic" evidence="9">
    <location>
        <begin position="456"/>
        <end position="667"/>
    </location>
</feature>
<dbReference type="Pfam" id="PF05406">
    <property type="entry name" value="WGR"/>
    <property type="match status" value="1"/>
</dbReference>
<feature type="compositionally biased region" description="Acidic residues" evidence="8">
    <location>
        <begin position="1"/>
        <end position="18"/>
    </location>
</feature>
<dbReference type="GO" id="GO:0005730">
    <property type="term" value="C:nucleolus"/>
    <property type="evidence" value="ECO:0007669"/>
    <property type="project" value="TreeGrafter"/>
</dbReference>
<dbReference type="PROSITE" id="PS51059">
    <property type="entry name" value="PARP_CATALYTIC"/>
    <property type="match status" value="1"/>
</dbReference>
<evidence type="ECO:0000259" key="10">
    <source>
        <dbReference type="PROSITE" id="PS51060"/>
    </source>
</evidence>
<dbReference type="GO" id="GO:0016779">
    <property type="term" value="F:nucleotidyltransferase activity"/>
    <property type="evidence" value="ECO:0007669"/>
    <property type="project" value="UniProtKB-KW"/>
</dbReference>
<keyword evidence="13" id="KW-1185">Reference proteome</keyword>
<evidence type="ECO:0000256" key="1">
    <source>
        <dbReference type="ARBA" id="ARBA00004123"/>
    </source>
</evidence>
<evidence type="ECO:0000256" key="3">
    <source>
        <dbReference type="ARBA" id="ARBA00022679"/>
    </source>
</evidence>
<name>A0AAN5DBA8_9BILA</name>
<evidence type="ECO:0000259" key="11">
    <source>
        <dbReference type="PROSITE" id="PS51977"/>
    </source>
</evidence>
<dbReference type="PROSITE" id="PS51977">
    <property type="entry name" value="WGR"/>
    <property type="match status" value="1"/>
</dbReference>
<gene>
    <name evidence="12" type="ORF">PMAYCL1PPCAC_30109</name>
</gene>
<dbReference type="GO" id="GO:0070212">
    <property type="term" value="P:protein poly-ADP-ribosylation"/>
    <property type="evidence" value="ECO:0007669"/>
    <property type="project" value="TreeGrafter"/>
</dbReference>
<dbReference type="SUPFAM" id="SSF47587">
    <property type="entry name" value="Domain of poly(ADP-ribose) polymerase"/>
    <property type="match status" value="1"/>
</dbReference>
<keyword evidence="4" id="KW-0548">Nucleotidyltransferase</keyword>
<dbReference type="Gene3D" id="1.20.142.10">
    <property type="entry name" value="Poly(ADP-ribose) polymerase, regulatory domain"/>
    <property type="match status" value="1"/>
</dbReference>
<comment type="subcellular location">
    <subcellularLocation>
        <location evidence="1">Nucleus</location>
    </subcellularLocation>
</comment>
<evidence type="ECO:0000256" key="4">
    <source>
        <dbReference type="ARBA" id="ARBA00022695"/>
    </source>
</evidence>
<dbReference type="PANTHER" id="PTHR10459:SF117">
    <property type="entry name" value="POLY [ADP-RIBOSE] POLYMERASE TANKYRASE"/>
    <property type="match status" value="1"/>
</dbReference>
<dbReference type="GO" id="GO:0003950">
    <property type="term" value="F:NAD+ poly-ADP-ribosyltransferase activity"/>
    <property type="evidence" value="ECO:0007669"/>
    <property type="project" value="UniProtKB-UniRule"/>
</dbReference>
<feature type="non-terminal residue" evidence="12">
    <location>
        <position position="1"/>
    </location>
</feature>
<dbReference type="Gene3D" id="3.90.228.10">
    <property type="match status" value="1"/>
</dbReference>
<dbReference type="GO" id="GO:1990404">
    <property type="term" value="F:NAD+-protein mono-ADP-ribosyltransferase activity"/>
    <property type="evidence" value="ECO:0007669"/>
    <property type="project" value="TreeGrafter"/>
</dbReference>
<dbReference type="Pfam" id="PF00644">
    <property type="entry name" value="PARP"/>
    <property type="match status" value="1"/>
</dbReference>
<evidence type="ECO:0000256" key="7">
    <source>
        <dbReference type="RuleBase" id="RU362114"/>
    </source>
</evidence>
<dbReference type="InterPro" id="IPR008893">
    <property type="entry name" value="WGR_domain"/>
</dbReference>
<evidence type="ECO:0000256" key="2">
    <source>
        <dbReference type="ARBA" id="ARBA00022676"/>
    </source>
</evidence>
<dbReference type="InterPro" id="IPR036930">
    <property type="entry name" value="WGR_dom_sf"/>
</dbReference>
<dbReference type="PANTHER" id="PTHR10459">
    <property type="entry name" value="DNA LIGASE"/>
    <property type="match status" value="1"/>
</dbReference>
<proteinExistence type="predicted"/>
<dbReference type="Proteomes" id="UP001328107">
    <property type="component" value="Unassembled WGS sequence"/>
</dbReference>
<dbReference type="SUPFAM" id="SSF56399">
    <property type="entry name" value="ADP-ribosylation"/>
    <property type="match status" value="1"/>
</dbReference>
<feature type="region of interest" description="Disordered" evidence="8">
    <location>
        <begin position="1"/>
        <end position="38"/>
    </location>
</feature>
<protein>
    <recommendedName>
        <fullName evidence="7">Poly [ADP-ribose] polymerase</fullName>
        <shortName evidence="7">PARP</shortName>
        <ecNumber evidence="7">2.4.2.-</ecNumber>
    </recommendedName>
</protein>
<dbReference type="InterPro" id="IPR004102">
    <property type="entry name" value="Poly(ADP-ribose)pol_reg_dom"/>
</dbReference>
<keyword evidence="5 7" id="KW-0520">NAD</keyword>
<reference evidence="13" key="1">
    <citation type="submission" date="2022-10" db="EMBL/GenBank/DDBJ databases">
        <title>Genome assembly of Pristionchus species.</title>
        <authorList>
            <person name="Yoshida K."/>
            <person name="Sommer R.J."/>
        </authorList>
    </citation>
    <scope>NUCLEOTIDE SEQUENCE [LARGE SCALE GENOMIC DNA]</scope>
    <source>
        <strain evidence="13">RS5460</strain>
    </source>
</reference>
<accession>A0AAN5DBA8</accession>
<keyword evidence="6" id="KW-0539">Nucleus</keyword>
<dbReference type="EMBL" id="BTRK01000006">
    <property type="protein sequence ID" value="GMR59914.1"/>
    <property type="molecule type" value="Genomic_DNA"/>
</dbReference>
<keyword evidence="3 7" id="KW-0808">Transferase</keyword>
<dbReference type="PROSITE" id="PS51060">
    <property type="entry name" value="PARP_ALPHA_HD"/>
    <property type="match status" value="1"/>
</dbReference>